<dbReference type="InterPro" id="IPR011059">
    <property type="entry name" value="Metal-dep_hydrolase_composite"/>
</dbReference>
<dbReference type="AlphaFoldDB" id="A0A328Q5G2"/>
<evidence type="ECO:0000313" key="7">
    <source>
        <dbReference type="EMBL" id="RAP03597.1"/>
    </source>
</evidence>
<dbReference type="InterPro" id="IPR006680">
    <property type="entry name" value="Amidohydro-rel"/>
</dbReference>
<dbReference type="GO" id="GO:0006145">
    <property type="term" value="P:purine nucleobase catabolic process"/>
    <property type="evidence" value="ECO:0007669"/>
    <property type="project" value="TreeGrafter"/>
</dbReference>
<dbReference type="NCBIfam" id="TIGR00857">
    <property type="entry name" value="pyrC_multi"/>
    <property type="match status" value="1"/>
</dbReference>
<feature type="binding site" evidence="5">
    <location>
        <position position="59"/>
    </location>
    <ligand>
        <name>Zn(2+)</name>
        <dbReference type="ChEBI" id="CHEBI:29105"/>
        <label>1</label>
    </ligand>
</feature>
<evidence type="ECO:0000256" key="4">
    <source>
        <dbReference type="ARBA" id="ARBA00022975"/>
    </source>
</evidence>
<gene>
    <name evidence="5" type="primary">pyrC</name>
    <name evidence="7" type="ORF">CA615_01645</name>
</gene>
<organism evidence="7 8">
    <name type="scientific">Methanosphaera stadtmanae</name>
    <dbReference type="NCBI Taxonomy" id="2317"/>
    <lineage>
        <taxon>Archaea</taxon>
        <taxon>Methanobacteriati</taxon>
        <taxon>Methanobacteriota</taxon>
        <taxon>Methanomada group</taxon>
        <taxon>Methanobacteria</taxon>
        <taxon>Methanobacteriales</taxon>
        <taxon>Methanobacteriaceae</taxon>
        <taxon>Methanosphaera</taxon>
    </lineage>
</organism>
<dbReference type="SUPFAM" id="SSF51556">
    <property type="entry name" value="Metallo-dependent hydrolases"/>
    <property type="match status" value="1"/>
</dbReference>
<dbReference type="Gene3D" id="2.30.40.10">
    <property type="entry name" value="Urease, subunit C, domain 1"/>
    <property type="match status" value="1"/>
</dbReference>
<feature type="binding site" evidence="5">
    <location>
        <begin position="61"/>
        <end position="63"/>
    </location>
    <ligand>
        <name>substrate</name>
    </ligand>
</feature>
<dbReference type="HAMAP" id="MF_00220_A">
    <property type="entry name" value="PyrC_classI_A"/>
    <property type="match status" value="1"/>
</dbReference>
<evidence type="ECO:0000256" key="3">
    <source>
        <dbReference type="ARBA" id="ARBA00022801"/>
    </source>
</evidence>
<feature type="binding site" evidence="5">
    <location>
        <position position="93"/>
    </location>
    <ligand>
        <name>substrate</name>
    </ligand>
</feature>
<evidence type="ECO:0000259" key="6">
    <source>
        <dbReference type="Pfam" id="PF01979"/>
    </source>
</evidence>
<feature type="binding site" evidence="5">
    <location>
        <position position="298"/>
    </location>
    <ligand>
        <name>Zn(2+)</name>
        <dbReference type="ChEBI" id="CHEBI:29105"/>
        <label>1</label>
    </ligand>
</feature>
<feature type="modified residue" description="N6-carboxylysine" evidence="5">
    <location>
        <position position="143"/>
    </location>
</feature>
<dbReference type="GO" id="GO:0004151">
    <property type="term" value="F:dihydroorotase activity"/>
    <property type="evidence" value="ECO:0007669"/>
    <property type="project" value="UniProtKB-UniRule"/>
</dbReference>
<feature type="binding site" evidence="5">
    <location>
        <begin position="316"/>
        <end position="317"/>
    </location>
    <ligand>
        <name>substrate</name>
    </ligand>
</feature>
<dbReference type="GO" id="GO:0044205">
    <property type="term" value="P:'de novo' UMP biosynthetic process"/>
    <property type="evidence" value="ECO:0007669"/>
    <property type="project" value="UniProtKB-UniRule"/>
</dbReference>
<feature type="binding site" evidence="5">
    <location>
        <position position="229"/>
    </location>
    <ligand>
        <name>Zn(2+)</name>
        <dbReference type="ChEBI" id="CHEBI:29105"/>
        <label>2</label>
    </ligand>
</feature>
<dbReference type="SUPFAM" id="SSF51338">
    <property type="entry name" value="Composite domain of metallo-dependent hydrolases"/>
    <property type="match status" value="1"/>
</dbReference>
<evidence type="ECO:0000313" key="8">
    <source>
        <dbReference type="Proteomes" id="UP000248557"/>
    </source>
</evidence>
<dbReference type="FunFam" id="3.20.20.140:FF:000174">
    <property type="entry name" value="Dihydropyrimidinase-related protein 2"/>
    <property type="match status" value="1"/>
</dbReference>
<keyword evidence="2 5" id="KW-0479">Metal-binding</keyword>
<dbReference type="EC" id="3.5.2.3" evidence="5"/>
<dbReference type="Proteomes" id="UP000248557">
    <property type="component" value="Unassembled WGS sequence"/>
</dbReference>
<comment type="pathway">
    <text evidence="5">Pyrimidine metabolism; UMP biosynthesis via de novo pathway; (S)-dihydroorotate from bicarbonate: step 3/3.</text>
</comment>
<comment type="function">
    <text evidence="5">Catalyzes the reversible cyclization of carbamoyl aspartate to dihydroorotate.</text>
</comment>
<dbReference type="PANTHER" id="PTHR43668:SF2">
    <property type="entry name" value="ALLANTOINASE"/>
    <property type="match status" value="1"/>
</dbReference>
<feature type="binding site" evidence="5">
    <location>
        <position position="171"/>
    </location>
    <ligand>
        <name>Zn(2+)</name>
        <dbReference type="ChEBI" id="CHEBI:29105"/>
        <label>2</label>
    </ligand>
</feature>
<feature type="binding site" evidence="5">
    <location>
        <position position="143"/>
    </location>
    <ligand>
        <name>Zn(2+)</name>
        <dbReference type="ChEBI" id="CHEBI:29105"/>
        <label>1</label>
    </ligand>
</feature>
<dbReference type="GO" id="GO:0004038">
    <property type="term" value="F:allantoinase activity"/>
    <property type="evidence" value="ECO:0007669"/>
    <property type="project" value="TreeGrafter"/>
</dbReference>
<dbReference type="Pfam" id="PF01979">
    <property type="entry name" value="Amidohydro_1"/>
    <property type="match status" value="1"/>
</dbReference>
<keyword evidence="4 5" id="KW-0665">Pyrimidine biosynthesis</keyword>
<reference evidence="7 8" key="1">
    <citation type="submission" date="2017-05" db="EMBL/GenBank/DDBJ databases">
        <title>Host range expansion of the Methanosphaera genus to humans and monogastric animals involves recent and extensive reduction in genome content.</title>
        <authorList>
            <person name="Hoedt E.C."/>
            <person name="Volmer J.G."/>
            <person name="Parks D.H."/>
            <person name="Rosewarne C.P."/>
            <person name="Denman S.E."/>
            <person name="Mcsweeney C.S."/>
            <person name="O Cuiv P."/>
            <person name="Hugenholtz P."/>
            <person name="Tyson G.W."/>
            <person name="Morrison M."/>
        </authorList>
    </citation>
    <scope>NUCLEOTIDE SEQUENCE [LARGE SCALE GENOMIC DNA]</scope>
    <source>
        <strain evidence="7 8">PA5</strain>
    </source>
</reference>
<keyword evidence="3 5" id="KW-0378">Hydrolase</keyword>
<feature type="binding site" evidence="5">
    <location>
        <position position="302"/>
    </location>
    <ligand>
        <name>substrate</name>
    </ligand>
</feature>
<dbReference type="UniPathway" id="UPA00070">
    <property type="reaction ID" value="UER00117"/>
</dbReference>
<dbReference type="GO" id="GO:0008270">
    <property type="term" value="F:zinc ion binding"/>
    <property type="evidence" value="ECO:0007669"/>
    <property type="project" value="UniProtKB-UniRule"/>
</dbReference>
<dbReference type="InterPro" id="IPR002195">
    <property type="entry name" value="Dihydroorotase_CS"/>
</dbReference>
<protein>
    <recommendedName>
        <fullName evidence="5">Dihydroorotase</fullName>
        <shortName evidence="5">DHOase</shortName>
        <ecNumber evidence="5">3.5.2.3</ecNumber>
    </recommendedName>
</protein>
<comment type="cofactor">
    <cofactor evidence="5">
        <name>Zn(2+)</name>
        <dbReference type="ChEBI" id="CHEBI:29105"/>
    </cofactor>
    <text evidence="5">Binds 2 Zn(2+) ions per subunit.</text>
</comment>
<proteinExistence type="inferred from homology"/>
<keyword evidence="5" id="KW-0862">Zinc</keyword>
<evidence type="ECO:0000256" key="1">
    <source>
        <dbReference type="ARBA" id="ARBA00008829"/>
    </source>
</evidence>
<dbReference type="Gene3D" id="3.20.20.140">
    <property type="entry name" value="Metal-dependent hydrolases"/>
    <property type="match status" value="1"/>
</dbReference>
<comment type="similarity">
    <text evidence="5">Belongs to the metallo-dependent hydrolases superfamily. DHOase family. Class I DHOase subfamily.</text>
</comment>
<feature type="domain" description="Amidohydrolase-related" evidence="6">
    <location>
        <begin position="50"/>
        <end position="392"/>
    </location>
</feature>
<feature type="active site" evidence="5">
    <location>
        <position position="298"/>
    </location>
</feature>
<dbReference type="RefSeq" id="WP_112149342.1">
    <property type="nucleotide sequence ID" value="NZ_JAXJAF010000051.1"/>
</dbReference>
<evidence type="ECO:0000256" key="5">
    <source>
        <dbReference type="HAMAP-Rule" id="MF_00220"/>
    </source>
</evidence>
<dbReference type="InterPro" id="IPR032466">
    <property type="entry name" value="Metal_Hydrolase"/>
</dbReference>
<dbReference type="CDD" id="cd01318">
    <property type="entry name" value="DHOase_IIb"/>
    <property type="match status" value="1"/>
</dbReference>
<dbReference type="GO" id="GO:0005737">
    <property type="term" value="C:cytoplasm"/>
    <property type="evidence" value="ECO:0007669"/>
    <property type="project" value="TreeGrafter"/>
</dbReference>
<comment type="similarity">
    <text evidence="1">Belongs to the metallo-dependent hydrolases superfamily. Hydantoinase/dihydropyrimidinase family.</text>
</comment>
<feature type="binding site" evidence="5">
    <location>
        <position position="61"/>
    </location>
    <ligand>
        <name>Zn(2+)</name>
        <dbReference type="ChEBI" id="CHEBI:29105"/>
        <label>1</label>
    </ligand>
</feature>
<sequence length="429" mass="48798">MSNLVLKNCKTIDNKIVNIIIENGIIKDIKKTILPSEKETDTICDIKENIIIPGLIDTHVHLRDPGMTQKETWTTGTQAAAHGGYTTIIDMPNTLPATDTKKAFQEKRNIATKKSYVDFGLHAGVKTRKDVMDIMSEKPASYKIFMDLYTNKQLDEMFNYVSQTNKPLSLHCEDKTLVDYNIKTMKKNPLNKNKTITYSYARSALAELIAVNRAIELAKKYKLQLHLCHISTRQTLELIHEAKEKLNISIEATPHHIFLDNTTYERYGVKAKTNPPLRDSNYNITIDNLNEFDSIGTDHAPHTIEEKEKDTWKSAAGIPGLETALKLLLTEVNNKRLTLEQLVKLTSTNPANIFNIPNKGKIKKGYDADITVINMKETGKISIENTYTKAKYTPFENRDYVGSNIMTINRGNIISQDNDVYKYDSKYIY</sequence>
<comment type="catalytic activity">
    <reaction evidence="5">
        <text>(S)-dihydroorotate + H2O = N-carbamoyl-L-aspartate + H(+)</text>
        <dbReference type="Rhea" id="RHEA:24296"/>
        <dbReference type="ChEBI" id="CHEBI:15377"/>
        <dbReference type="ChEBI" id="CHEBI:15378"/>
        <dbReference type="ChEBI" id="CHEBI:30864"/>
        <dbReference type="ChEBI" id="CHEBI:32814"/>
        <dbReference type="EC" id="3.5.2.3"/>
    </reaction>
</comment>
<dbReference type="InterPro" id="IPR050138">
    <property type="entry name" value="DHOase/Allantoinase_Hydrolase"/>
</dbReference>
<dbReference type="PROSITE" id="PS00483">
    <property type="entry name" value="DIHYDROOROTASE_2"/>
    <property type="match status" value="1"/>
</dbReference>
<evidence type="ECO:0000256" key="2">
    <source>
        <dbReference type="ARBA" id="ARBA00022723"/>
    </source>
</evidence>
<dbReference type="InterPro" id="IPR004722">
    <property type="entry name" value="DHOase"/>
</dbReference>
<dbReference type="PANTHER" id="PTHR43668">
    <property type="entry name" value="ALLANTOINASE"/>
    <property type="match status" value="1"/>
</dbReference>
<name>A0A328Q5G2_9EURY</name>
<dbReference type="EMBL" id="NGJK01000016">
    <property type="protein sequence ID" value="RAP03597.1"/>
    <property type="molecule type" value="Genomic_DNA"/>
</dbReference>
<accession>A0A328Q5G2</accession>
<feature type="binding site" evidence="5">
    <location>
        <position position="143"/>
    </location>
    <ligand>
        <name>Zn(2+)</name>
        <dbReference type="ChEBI" id="CHEBI:29105"/>
        <label>2</label>
    </ligand>
</feature>
<comment type="caution">
    <text evidence="7">The sequence shown here is derived from an EMBL/GenBank/DDBJ whole genome shotgun (WGS) entry which is preliminary data.</text>
</comment>